<accession>A0A544TSJ4</accession>
<sequence>MKKWIISIIGIVLIVGLTSVFYFAKFEVSAQSVVLSNQPFTATLSSAISKDALDKGEVYVVNQQGEKVKAEYTLSKNGKSIKIKGLEEGAYTLYVKNNLGFGKTKFPFKVYKELQSVQSKEELEAYFELVKKVQGNNGEHTVVLEDTKASSSKESSNANGGDHSTTNNQVEGVDEADMVKTNGSHIFSISENNVVIVNVENSKNMKEEAKIKLTDDFYPTQLLLSDQTLMIIGQKNVFRTLEMNSTQDSAKIGMPMDSMTTVYFYDISNPASPKLSREIATEGFMNGARLTDNTLYYVTTVYPKFWMMKENEDVELRPFTFDSKSGEEAQPLSFDCIAILPGSLEGSYSIVSAIDLSNPVENEVLTKGYLGGSEQLYMSKDNLYLTSTIYEANTSNAKKMIWNPGEMDTEVFKFALNKTSVQFVGSSRLTGTILNQFSMDEHNGYFRAVTTKGNFWDDKEPSENNLFILDGGMKLVGSITGLAKDERIYSARFMGDKAYMVTFKQTDPLFVIDVSVPTAPKVLGELKIPGFSNYLHPLDENHLIGFGYETKSVPQEGSDEPLIMTEGMKISLFDVSEFANPKEMDTEVIGGQGTYSPIQYDHHALFQHSGKNLYGFPISIYEKGKGQEYSHFKQEGALVYEITPENGIVLKGDLLKPKNPNQEYEEWERSIQRMLYVENNLYTIALKEITSYNLNTFGKIGKITY</sequence>
<organism evidence="3 4">
    <name type="scientific">Psychrobacillus vulpis</name>
    <dbReference type="NCBI Taxonomy" id="2325572"/>
    <lineage>
        <taxon>Bacteria</taxon>
        <taxon>Bacillati</taxon>
        <taxon>Bacillota</taxon>
        <taxon>Bacilli</taxon>
        <taxon>Bacillales</taxon>
        <taxon>Bacillaceae</taxon>
        <taxon>Psychrobacillus</taxon>
    </lineage>
</organism>
<comment type="caution">
    <text evidence="3">The sequence shown here is derived from an EMBL/GenBank/DDBJ whole genome shotgun (WGS) entry which is preliminary data.</text>
</comment>
<dbReference type="Pfam" id="PF09826">
    <property type="entry name" value="Beta_propel"/>
    <property type="match status" value="1"/>
</dbReference>
<reference evidence="3 4" key="1">
    <citation type="submission" date="2019-06" db="EMBL/GenBank/DDBJ databases">
        <title>Psychrobacillus vulpis sp. nov., a new species isolated from feces of a red fox that inhabits in The Tablas de Daimiel Natural Park, Albacete, Spain.</title>
        <authorList>
            <person name="Rodriguez M."/>
            <person name="Reina J.C."/>
            <person name="Bejar V."/>
            <person name="Llamas I."/>
        </authorList>
    </citation>
    <scope>NUCLEOTIDE SEQUENCE [LARGE SCALE GENOMIC DNA]</scope>
    <source>
        <strain evidence="3 4">Z8</strain>
    </source>
</reference>
<feature type="compositionally biased region" description="Low complexity" evidence="1">
    <location>
        <begin position="149"/>
        <end position="161"/>
    </location>
</feature>
<evidence type="ECO:0000256" key="1">
    <source>
        <dbReference type="SAM" id="MobiDB-lite"/>
    </source>
</evidence>
<name>A0A544TSJ4_9BACI</name>
<keyword evidence="4" id="KW-1185">Reference proteome</keyword>
<feature type="transmembrane region" description="Helical" evidence="2">
    <location>
        <begin position="5"/>
        <end position="24"/>
    </location>
</feature>
<dbReference type="EMBL" id="VDGI01000006">
    <property type="protein sequence ID" value="TQR20405.1"/>
    <property type="molecule type" value="Genomic_DNA"/>
</dbReference>
<keyword evidence="2" id="KW-1133">Transmembrane helix</keyword>
<protein>
    <recommendedName>
        <fullName evidence="5">Secreted protein containing C-terminal beta-propeller domain</fullName>
    </recommendedName>
</protein>
<dbReference type="AlphaFoldDB" id="A0A544TSJ4"/>
<dbReference type="RefSeq" id="WP_142642101.1">
    <property type="nucleotide sequence ID" value="NZ_VDGI01000006.1"/>
</dbReference>
<keyword evidence="2" id="KW-0472">Membrane</keyword>
<evidence type="ECO:0000313" key="3">
    <source>
        <dbReference type="EMBL" id="TQR20405.1"/>
    </source>
</evidence>
<dbReference type="InterPro" id="IPR019198">
    <property type="entry name" value="Beta_propeller_containing"/>
</dbReference>
<dbReference type="OrthoDB" id="9778998at2"/>
<gene>
    <name evidence="3" type="ORF">FG384_08170</name>
</gene>
<evidence type="ECO:0000313" key="4">
    <source>
        <dbReference type="Proteomes" id="UP000316626"/>
    </source>
</evidence>
<keyword evidence="2" id="KW-0812">Transmembrane</keyword>
<feature type="region of interest" description="Disordered" evidence="1">
    <location>
        <begin position="145"/>
        <end position="172"/>
    </location>
</feature>
<dbReference type="Proteomes" id="UP000316626">
    <property type="component" value="Unassembled WGS sequence"/>
</dbReference>
<proteinExistence type="predicted"/>
<evidence type="ECO:0000256" key="2">
    <source>
        <dbReference type="SAM" id="Phobius"/>
    </source>
</evidence>
<evidence type="ECO:0008006" key="5">
    <source>
        <dbReference type="Google" id="ProtNLM"/>
    </source>
</evidence>